<gene>
    <name evidence="3" type="primary">Aste57867_25311</name>
    <name evidence="2" type="ORF">As57867_025233</name>
    <name evidence="3" type="ORF">ASTE57867_25311</name>
</gene>
<evidence type="ECO:0000313" key="2">
    <source>
        <dbReference type="EMBL" id="KAF0682579.1"/>
    </source>
</evidence>
<evidence type="ECO:0000313" key="3">
    <source>
        <dbReference type="EMBL" id="VFU01936.1"/>
    </source>
</evidence>
<proteinExistence type="predicted"/>
<keyword evidence="4" id="KW-1185">Reference proteome</keyword>
<organism evidence="3 4">
    <name type="scientific">Aphanomyces stellatus</name>
    <dbReference type="NCBI Taxonomy" id="120398"/>
    <lineage>
        <taxon>Eukaryota</taxon>
        <taxon>Sar</taxon>
        <taxon>Stramenopiles</taxon>
        <taxon>Oomycota</taxon>
        <taxon>Saprolegniomycetes</taxon>
        <taxon>Saprolegniales</taxon>
        <taxon>Verrucalvaceae</taxon>
        <taxon>Aphanomyces</taxon>
    </lineage>
</organism>
<keyword evidence="1" id="KW-0732">Signal</keyword>
<dbReference type="AlphaFoldDB" id="A0A485LXH3"/>
<evidence type="ECO:0000313" key="4">
    <source>
        <dbReference type="Proteomes" id="UP000332933"/>
    </source>
</evidence>
<protein>
    <submittedName>
        <fullName evidence="3">Aste57867_25311 protein</fullName>
    </submittedName>
</protein>
<reference evidence="3 4" key="1">
    <citation type="submission" date="2019-03" db="EMBL/GenBank/DDBJ databases">
        <authorList>
            <person name="Gaulin E."/>
            <person name="Dumas B."/>
        </authorList>
    </citation>
    <scope>NUCLEOTIDE SEQUENCE [LARGE SCALE GENOMIC DNA]</scope>
    <source>
        <strain evidence="3">CBS 568.67</strain>
    </source>
</reference>
<evidence type="ECO:0000256" key="1">
    <source>
        <dbReference type="SAM" id="SignalP"/>
    </source>
</evidence>
<dbReference type="Proteomes" id="UP000332933">
    <property type="component" value="Unassembled WGS sequence"/>
</dbReference>
<name>A0A485LXH3_9STRA</name>
<accession>A0A485LXH3</accession>
<sequence length="230" mass="22927">MYLFVIAVTTALTHAALAPNATNCTADDNTAAAAALQVVWPNCSTTGANILSLIPNDPTKVAAWCASTCPANLAAVGAVLPNCVNPGTPPSNQVIEFTTKFASTCAPAVAGGPCNLTQQLSGLAIGAQPAPAKCLAAAELPATTNTSEWTGTFKSSYCNLPDCLAALETVNASMPNCLVNGAALFPTPCPANWTKSTSPTTPASGAKNSAAATCLVGVASVTAATLALVF</sequence>
<feature type="chain" id="PRO_5036355688" evidence="1">
    <location>
        <begin position="16"/>
        <end position="230"/>
    </location>
</feature>
<dbReference type="EMBL" id="CAADRA010007545">
    <property type="protein sequence ID" value="VFU01936.1"/>
    <property type="molecule type" value="Genomic_DNA"/>
</dbReference>
<reference evidence="2" key="2">
    <citation type="submission" date="2019-06" db="EMBL/GenBank/DDBJ databases">
        <title>Genomics analysis of Aphanomyces spp. identifies a new class of oomycete effector associated with host adaptation.</title>
        <authorList>
            <person name="Gaulin E."/>
        </authorList>
    </citation>
    <scope>NUCLEOTIDE SEQUENCE</scope>
    <source>
        <strain evidence="2">CBS 578.67</strain>
    </source>
</reference>
<feature type="signal peptide" evidence="1">
    <location>
        <begin position="1"/>
        <end position="15"/>
    </location>
</feature>
<dbReference type="EMBL" id="VJMH01007519">
    <property type="protein sequence ID" value="KAF0682579.1"/>
    <property type="molecule type" value="Genomic_DNA"/>
</dbReference>